<evidence type="ECO:0000313" key="2">
    <source>
        <dbReference type="EMBL" id="MDM8271434.1"/>
    </source>
</evidence>
<dbReference type="InterPro" id="IPR046348">
    <property type="entry name" value="SIS_dom_sf"/>
</dbReference>
<dbReference type="SUPFAM" id="SSF46689">
    <property type="entry name" value="Homeodomain-like"/>
    <property type="match status" value="1"/>
</dbReference>
<accession>A0ABT7V649</accession>
<dbReference type="SUPFAM" id="SSF53697">
    <property type="entry name" value="SIS domain"/>
    <property type="match status" value="1"/>
</dbReference>
<evidence type="ECO:0000313" key="3">
    <source>
        <dbReference type="Proteomes" id="UP001529256"/>
    </source>
</evidence>
<reference evidence="2 3" key="3">
    <citation type="submission" date="2023-06" db="EMBL/GenBank/DDBJ databases">
        <authorList>
            <person name="Zeman M."/>
            <person name="Kubasova T."/>
            <person name="Jahodarova E."/>
            <person name="Nykrynova M."/>
            <person name="Rychlik I."/>
        </authorList>
    </citation>
    <scope>NUCLEOTIDE SEQUENCE [LARGE SCALE GENOMIC DNA]</scope>
    <source>
        <strain evidence="2 3">153_Feed</strain>
    </source>
</reference>
<dbReference type="Gene3D" id="3.40.50.10490">
    <property type="entry name" value="Glucose-6-phosphate isomerase like protein, domain 1"/>
    <property type="match status" value="1"/>
</dbReference>
<dbReference type="EMBL" id="JAUDEA010000010">
    <property type="protein sequence ID" value="MDM8271434.1"/>
    <property type="molecule type" value="Genomic_DNA"/>
</dbReference>
<dbReference type="PANTHER" id="PTHR30514">
    <property type="entry name" value="GLUCOKINASE"/>
    <property type="match status" value="1"/>
</dbReference>
<gene>
    <name evidence="2" type="ORF">QUW25_07110</name>
</gene>
<dbReference type="InterPro" id="IPR009057">
    <property type="entry name" value="Homeodomain-like_sf"/>
</dbReference>
<organism evidence="2 3">
    <name type="scientific">Thermophilibacter provencensis</name>
    <dbReference type="NCBI Taxonomy" id="1852386"/>
    <lineage>
        <taxon>Bacteria</taxon>
        <taxon>Bacillati</taxon>
        <taxon>Actinomycetota</taxon>
        <taxon>Coriobacteriia</taxon>
        <taxon>Coriobacteriales</taxon>
        <taxon>Atopobiaceae</taxon>
        <taxon>Thermophilibacter</taxon>
    </lineage>
</organism>
<dbReference type="PROSITE" id="PS51071">
    <property type="entry name" value="HTH_RPIR"/>
    <property type="match status" value="1"/>
</dbReference>
<sequence length="250" mass="27558">MDALSLIELHKDSYTARELEVYEAVKANPESVLGSNATQFSEAYGFSQSAVSRFCKRAGFEGYGDFRMAMHQAVYQRGLDQSSEREGNFSSDIFRLCSLLEETVDHGEVDRLVRRICSSRRTYLLGMGASSISARALALGLTLRSVPSTFVETGWEEESLHCVDNEDTYVVFSAKNPSFRGFLATASGLKPEMRPHITLVSLTDRHPLRDLVDQNIVLPHNAAAGGGYLDSFVSSTLFAELLASLVGRNI</sequence>
<evidence type="ECO:0000259" key="1">
    <source>
        <dbReference type="PROSITE" id="PS51071"/>
    </source>
</evidence>
<dbReference type="Proteomes" id="UP001529256">
    <property type="component" value="Unassembled WGS sequence"/>
</dbReference>
<dbReference type="Pfam" id="PF01418">
    <property type="entry name" value="HTH_6"/>
    <property type="match status" value="1"/>
</dbReference>
<reference evidence="3" key="2">
    <citation type="submission" date="2023-06" db="EMBL/GenBank/DDBJ databases">
        <title>Identification and characterization of horizontal gene transfer across gut microbiota members of farm animals based on homology search.</title>
        <authorList>
            <person name="Zeman M."/>
            <person name="Kubasova T."/>
            <person name="Jahodarova E."/>
            <person name="Nykrynova M."/>
            <person name="Rychlik I."/>
        </authorList>
    </citation>
    <scope>NUCLEOTIDE SEQUENCE [LARGE SCALE GENOMIC DNA]</scope>
    <source>
        <strain evidence="3">153_Feed</strain>
    </source>
</reference>
<comment type="caution">
    <text evidence="2">The sequence shown here is derived from an EMBL/GenBank/DDBJ whole genome shotgun (WGS) entry which is preliminary data.</text>
</comment>
<dbReference type="InterPro" id="IPR036388">
    <property type="entry name" value="WH-like_DNA-bd_sf"/>
</dbReference>
<dbReference type="PANTHER" id="PTHR30514:SF1">
    <property type="entry name" value="HTH-TYPE TRANSCRIPTIONAL REGULATOR HEXR-RELATED"/>
    <property type="match status" value="1"/>
</dbReference>
<reference evidence="2 3" key="1">
    <citation type="submission" date="2023-06" db="EMBL/GenBank/DDBJ databases">
        <title>Identification and characterization of horizontal gene transfer across gut microbiota members of farm animals based on homology search.</title>
        <authorList>
            <person name="Schwarzerova J."/>
            <person name="Nykrynova M."/>
            <person name="Jureckova K."/>
            <person name="Cejkova D."/>
            <person name="Rychlik I."/>
        </authorList>
    </citation>
    <scope>NUCLEOTIDE SEQUENCE [LARGE SCALE GENOMIC DNA]</scope>
    <source>
        <strain evidence="2 3">153_Feed</strain>
    </source>
</reference>
<dbReference type="InterPro" id="IPR000281">
    <property type="entry name" value="HTH_RpiR"/>
</dbReference>
<proteinExistence type="predicted"/>
<keyword evidence="3" id="KW-1185">Reference proteome</keyword>
<feature type="domain" description="HTH rpiR-type" evidence="1">
    <location>
        <begin position="1"/>
        <end position="77"/>
    </location>
</feature>
<dbReference type="InterPro" id="IPR047640">
    <property type="entry name" value="RpiR-like"/>
</dbReference>
<name>A0ABT7V649_9ACTN</name>
<protein>
    <submittedName>
        <fullName evidence="2">MurR/RpiR family transcriptional regulator</fullName>
    </submittedName>
</protein>
<dbReference type="RefSeq" id="WP_289511519.1">
    <property type="nucleotide sequence ID" value="NZ_JAUDEA010000010.1"/>
</dbReference>
<dbReference type="Gene3D" id="1.10.10.10">
    <property type="entry name" value="Winged helix-like DNA-binding domain superfamily/Winged helix DNA-binding domain"/>
    <property type="match status" value="1"/>
</dbReference>